<proteinExistence type="predicted"/>
<dbReference type="WBParaSite" id="PTRK_0000935400.1">
    <property type="protein sequence ID" value="PTRK_0000935400.1"/>
    <property type="gene ID" value="PTRK_0000935400"/>
</dbReference>
<reference evidence="3" key="1">
    <citation type="submission" date="2017-02" db="UniProtKB">
        <authorList>
            <consortium name="WormBaseParasite"/>
        </authorList>
    </citation>
    <scope>IDENTIFICATION</scope>
</reference>
<name>A0A0N4ZLJ2_PARTI</name>
<organism evidence="2 3">
    <name type="scientific">Parastrongyloides trichosuri</name>
    <name type="common">Possum-specific nematode worm</name>
    <dbReference type="NCBI Taxonomy" id="131310"/>
    <lineage>
        <taxon>Eukaryota</taxon>
        <taxon>Metazoa</taxon>
        <taxon>Ecdysozoa</taxon>
        <taxon>Nematoda</taxon>
        <taxon>Chromadorea</taxon>
        <taxon>Rhabditida</taxon>
        <taxon>Tylenchina</taxon>
        <taxon>Panagrolaimomorpha</taxon>
        <taxon>Strongyloidoidea</taxon>
        <taxon>Strongyloididae</taxon>
        <taxon>Parastrongyloides</taxon>
    </lineage>
</organism>
<feature type="region of interest" description="Disordered" evidence="1">
    <location>
        <begin position="474"/>
        <end position="525"/>
    </location>
</feature>
<feature type="compositionally biased region" description="Basic and acidic residues" evidence="1">
    <location>
        <begin position="495"/>
        <end position="510"/>
    </location>
</feature>
<keyword evidence="2" id="KW-1185">Reference proteome</keyword>
<evidence type="ECO:0000313" key="3">
    <source>
        <dbReference type="WBParaSite" id="PTRK_0000935400.1"/>
    </source>
</evidence>
<accession>A0A0N4ZLJ2</accession>
<dbReference type="Proteomes" id="UP000038045">
    <property type="component" value="Unplaced"/>
</dbReference>
<evidence type="ECO:0000256" key="1">
    <source>
        <dbReference type="SAM" id="MobiDB-lite"/>
    </source>
</evidence>
<dbReference type="AlphaFoldDB" id="A0A0N4ZLJ2"/>
<protein>
    <submittedName>
        <fullName evidence="3">NAD-specific glutamate dehydrogenase</fullName>
    </submittedName>
</protein>
<sequence length="693" mass="71148">AEVVLAGQLAGEQLAHEPLGVVVADHAAAGVKVRPGRGARALGRGANVEVGPLHLVIVGRQRQTAQQVQAHVVLVRLDVEGRHRHQVIALELALFLDRLTGAPGVVVAGDGDDAQVADLGRRAEAARQFQAAVDGRLLTLHQAQRRIDQRAAHRLHFRGREVGQVDLLARAESHVDGAWDLAGVVVEAGPIGIRAVVDEIVARGGLSVAADADLEGQEGLGRGVHGAQVDDPAAELARIVGGIGLLNRHARQDAGGEQVQRHHALQRLGAGQRRAVQQGRGIALAQAAHIDEAAIDDRQAGHAGQGGGGGGIAGALQVLGGQESSHFGALTVLLRDVAAQDDDVAQLGGRGLRHLIRALRIGGQFSAQRHGGGGGGRLCDSLGEREAGRAEYGDEGAAGQQQPVTGQGLVLHVRLPCVGRERLDAQRIGRQAAGPALPPGVRGVLHGADVVGVREGGVDARGLDRGHGGLVGAVDEGQGLVGDGDARGRGGQGRDSLDRVVRTGREDRPRTGGAAGAVGDAAGHEDRVEHRVHAGRVGVGDVQATGQRTGGAGEDRVDHGRLRARVEVGDGVGVGRRVAAHHRPVGDLGLRVVALGQRRRGRGGRELEAGRAAGRVRGALGHDAELGAAAPARVGVEGVVVGAVDDDALQVDVAAEDFDAVVRRVVGLDVFDGGARADAGQGQGLQFVAGRDF</sequence>
<evidence type="ECO:0000313" key="2">
    <source>
        <dbReference type="Proteomes" id="UP000038045"/>
    </source>
</evidence>